<proteinExistence type="predicted"/>
<dbReference type="Proteomes" id="UP000607653">
    <property type="component" value="Unassembled WGS sequence"/>
</dbReference>
<name>A0A822XV73_NELNU</name>
<evidence type="ECO:0000313" key="3">
    <source>
        <dbReference type="Proteomes" id="UP000607653"/>
    </source>
</evidence>
<dbReference type="EMBL" id="DUZY01000001">
    <property type="protein sequence ID" value="DAD24237.1"/>
    <property type="molecule type" value="Genomic_DNA"/>
</dbReference>
<evidence type="ECO:0000313" key="2">
    <source>
        <dbReference type="EMBL" id="DAD24237.1"/>
    </source>
</evidence>
<gene>
    <name evidence="2" type="ORF">HUJ06_025700</name>
</gene>
<comment type="caution">
    <text evidence="2">The sequence shown here is derived from an EMBL/GenBank/DDBJ whole genome shotgun (WGS) entry which is preliminary data.</text>
</comment>
<feature type="region of interest" description="Disordered" evidence="1">
    <location>
        <begin position="1"/>
        <end position="31"/>
    </location>
</feature>
<keyword evidence="3" id="KW-1185">Reference proteome</keyword>
<accession>A0A822XV73</accession>
<sequence>MPSCRRIRKVSTNQLNQTNEKKEKEKKTTKIEKHENRLYSGKRTQIENCTQFNEFRAARRRRKREFQKVQLCGRKKIDEAQ</sequence>
<organism evidence="2 3">
    <name type="scientific">Nelumbo nucifera</name>
    <name type="common">Sacred lotus</name>
    <dbReference type="NCBI Taxonomy" id="4432"/>
    <lineage>
        <taxon>Eukaryota</taxon>
        <taxon>Viridiplantae</taxon>
        <taxon>Streptophyta</taxon>
        <taxon>Embryophyta</taxon>
        <taxon>Tracheophyta</taxon>
        <taxon>Spermatophyta</taxon>
        <taxon>Magnoliopsida</taxon>
        <taxon>Proteales</taxon>
        <taxon>Nelumbonaceae</taxon>
        <taxon>Nelumbo</taxon>
    </lineage>
</organism>
<feature type="compositionally biased region" description="Basic and acidic residues" evidence="1">
    <location>
        <begin position="19"/>
        <end position="31"/>
    </location>
</feature>
<evidence type="ECO:0000256" key="1">
    <source>
        <dbReference type="SAM" id="MobiDB-lite"/>
    </source>
</evidence>
<protein>
    <submittedName>
        <fullName evidence="2">Uncharacterized protein</fullName>
    </submittedName>
</protein>
<reference evidence="2 3" key="1">
    <citation type="journal article" date="2020" name="Mol. Biol. Evol.">
        <title>Distinct Expression and Methylation Patterns for Genes with Different Fates following a Single Whole-Genome Duplication in Flowering Plants.</title>
        <authorList>
            <person name="Shi T."/>
            <person name="Rahmani R.S."/>
            <person name="Gugger P.F."/>
            <person name="Wang M."/>
            <person name="Li H."/>
            <person name="Zhang Y."/>
            <person name="Li Z."/>
            <person name="Wang Q."/>
            <person name="Van de Peer Y."/>
            <person name="Marchal K."/>
            <person name="Chen J."/>
        </authorList>
    </citation>
    <scope>NUCLEOTIDE SEQUENCE [LARGE SCALE GENOMIC DNA]</scope>
    <source>
        <tissue evidence="2">Leaf</tissue>
    </source>
</reference>
<dbReference type="AlphaFoldDB" id="A0A822XV73"/>